<proteinExistence type="predicted"/>
<accession>H6KZP6</accession>
<dbReference type="KEGG" id="sgn:SGRA_3094"/>
<evidence type="ECO:0000313" key="1">
    <source>
        <dbReference type="EMBL" id="AFC25822.1"/>
    </source>
</evidence>
<dbReference type="HOGENOM" id="CLU_3398372_0_0_10"/>
<keyword evidence="2" id="KW-1185">Reference proteome</keyword>
<dbReference type="AlphaFoldDB" id="H6KZP6"/>
<protein>
    <submittedName>
        <fullName evidence="1">Uncharacterized protein</fullName>
    </submittedName>
</protein>
<name>H6KZP6_SAPGL</name>
<sequence>MLCLSPALVPLAANYEERKAQKDIFLLFWAG</sequence>
<dbReference type="STRING" id="984262.SGRA_3094"/>
<dbReference type="EMBL" id="CP002831">
    <property type="protein sequence ID" value="AFC25822.1"/>
    <property type="molecule type" value="Genomic_DNA"/>
</dbReference>
<evidence type="ECO:0000313" key="2">
    <source>
        <dbReference type="Proteomes" id="UP000007519"/>
    </source>
</evidence>
<organism evidence="1 2">
    <name type="scientific">Saprospira grandis (strain Lewin)</name>
    <dbReference type="NCBI Taxonomy" id="984262"/>
    <lineage>
        <taxon>Bacteria</taxon>
        <taxon>Pseudomonadati</taxon>
        <taxon>Bacteroidota</taxon>
        <taxon>Saprospiria</taxon>
        <taxon>Saprospirales</taxon>
        <taxon>Saprospiraceae</taxon>
        <taxon>Saprospira</taxon>
    </lineage>
</organism>
<reference evidence="1 2" key="1">
    <citation type="journal article" date="2012" name="Stand. Genomic Sci.">
        <title>Complete genome sequencing and analysis of Saprospira grandis str. Lewin, a predatory marine bacterium.</title>
        <authorList>
            <person name="Saw J.H."/>
            <person name="Yuryev A."/>
            <person name="Kanbe M."/>
            <person name="Hou S."/>
            <person name="Young A.G."/>
            <person name="Aizawa S."/>
            <person name="Alam M."/>
        </authorList>
    </citation>
    <scope>NUCLEOTIDE SEQUENCE [LARGE SCALE GENOMIC DNA]</scope>
    <source>
        <strain evidence="1 2">Lewin</strain>
    </source>
</reference>
<dbReference type="Proteomes" id="UP000007519">
    <property type="component" value="Chromosome"/>
</dbReference>
<gene>
    <name evidence="1" type="ordered locus">SGRA_3094</name>
</gene>